<organism evidence="2 3">
    <name type="scientific">Flavobacterium azizsancarii</name>
    <dbReference type="NCBI Taxonomy" id="2961580"/>
    <lineage>
        <taxon>Bacteria</taxon>
        <taxon>Pseudomonadati</taxon>
        <taxon>Bacteroidota</taxon>
        <taxon>Flavobacteriia</taxon>
        <taxon>Flavobacteriales</taxon>
        <taxon>Flavobacteriaceae</taxon>
        <taxon>Flavobacterium</taxon>
    </lineage>
</organism>
<keyword evidence="3" id="KW-1185">Reference proteome</keyword>
<dbReference type="RefSeq" id="WP_271334266.1">
    <property type="nucleotide sequence ID" value="NZ_JAMZNK010000002.1"/>
</dbReference>
<dbReference type="EMBL" id="JAMZNK010000002">
    <property type="protein sequence ID" value="MDA6068389.1"/>
    <property type="molecule type" value="Genomic_DNA"/>
</dbReference>
<proteinExistence type="predicted"/>
<dbReference type="Proteomes" id="UP001212170">
    <property type="component" value="Unassembled WGS sequence"/>
</dbReference>
<evidence type="ECO:0000313" key="3">
    <source>
        <dbReference type="Proteomes" id="UP001212170"/>
    </source>
</evidence>
<feature type="chain" id="PRO_5047451878" evidence="1">
    <location>
        <begin position="29"/>
        <end position="429"/>
    </location>
</feature>
<accession>A0ABT4W794</accession>
<dbReference type="Gene3D" id="2.60.40.10">
    <property type="entry name" value="Immunoglobulins"/>
    <property type="match status" value="1"/>
</dbReference>
<evidence type="ECO:0000256" key="1">
    <source>
        <dbReference type="SAM" id="SignalP"/>
    </source>
</evidence>
<gene>
    <name evidence="2" type="ORF">NJT12_02030</name>
</gene>
<name>A0ABT4W794_9FLAO</name>
<feature type="signal peptide" evidence="1">
    <location>
        <begin position="1"/>
        <end position="28"/>
    </location>
</feature>
<reference evidence="2 3" key="1">
    <citation type="journal article" date="2023" name="Chemosphere">
        <title>Whole genome analysis of Flavobacterium aziz-sancarii sp. nov., isolated from Ardley Island (Antarctica), revealed a rich resistome and bioremediation potential.</title>
        <authorList>
            <person name="Otur C."/>
            <person name="Okay S."/>
            <person name="Kurt-Kizildogan A."/>
        </authorList>
    </citation>
    <scope>NUCLEOTIDE SEQUENCE [LARGE SCALE GENOMIC DNA]</scope>
    <source>
        <strain evidence="2 3">AC</strain>
    </source>
</reference>
<evidence type="ECO:0000313" key="2">
    <source>
        <dbReference type="EMBL" id="MDA6068389.1"/>
    </source>
</evidence>
<keyword evidence="1" id="KW-0732">Signal</keyword>
<dbReference type="InterPro" id="IPR013783">
    <property type="entry name" value="Ig-like_fold"/>
</dbReference>
<protein>
    <submittedName>
        <fullName evidence="2">Cell surface protein</fullName>
    </submittedName>
</protein>
<sequence length="429" mass="47448">MYKKSLSYFRSVLLLAAALLLTNCSDNGGTNDENIPPIAGQDIPYNVPRFTILAISPNIVVSADATYSWTVTNAPTQNYSLVNTTTKEALFAATEVGTYNLTVTINDKGAIQNQKIVITVSKETKEFKTFIAKVFEFKPAPGQFINDLPAANDGDTTERILTRTNTYLAKKNGDLISLGAFGGYVVFGFDHTIVNIKGKRDFRVLGNAFWAEANPNPKSTMRGGSSEAGVIMVSYDKNKNGLPDDEWYEIEGAGHKMEKTIHNYEITYYRPDPNKKPVPGGGTGTVNFTDTEYIYWKDNQGKDGYLVQNNAYNHSLEYWPKWLKDQPSITFKGTRLPDNAVDESGTGSYFVQYAFLYGYADNAPNNDDDSAIDIDWAIDKSGNKIKLPGIDFVKVYNGLNQQAGWLGETSTEVMGATDLHLLGENIPTR</sequence>
<comment type="caution">
    <text evidence="2">The sequence shown here is derived from an EMBL/GenBank/DDBJ whole genome shotgun (WGS) entry which is preliminary data.</text>
</comment>